<feature type="repeat" description="ANK" evidence="3">
    <location>
        <begin position="592"/>
        <end position="624"/>
    </location>
</feature>
<accession>A0A1S7ULK2</accession>
<evidence type="ECO:0000256" key="2">
    <source>
        <dbReference type="ARBA" id="ARBA00023043"/>
    </source>
</evidence>
<feature type="repeat" description="ANK" evidence="3">
    <location>
        <begin position="358"/>
        <end position="393"/>
    </location>
</feature>
<feature type="repeat" description="ANK" evidence="3">
    <location>
        <begin position="497"/>
        <end position="529"/>
    </location>
</feature>
<feature type="repeat" description="ANK" evidence="3">
    <location>
        <begin position="536"/>
        <end position="568"/>
    </location>
</feature>
<dbReference type="Pfam" id="PF12796">
    <property type="entry name" value="Ank_2"/>
    <property type="match status" value="4"/>
</dbReference>
<keyword evidence="1" id="KW-0677">Repeat</keyword>
<name>A0A1S7ULK2_ROSNE</name>
<feature type="repeat" description="ANK" evidence="3">
    <location>
        <begin position="625"/>
        <end position="657"/>
    </location>
</feature>
<dbReference type="PRINTS" id="PR01415">
    <property type="entry name" value="ANKYRIN"/>
</dbReference>
<feature type="repeat" description="ANK" evidence="3">
    <location>
        <begin position="428"/>
        <end position="460"/>
    </location>
</feature>
<reference evidence="5" key="1">
    <citation type="submission" date="2016-03" db="EMBL/GenBank/DDBJ databases">
        <title>Draft genome sequence of Rosellinia necatrix.</title>
        <authorList>
            <person name="Kanematsu S."/>
        </authorList>
    </citation>
    <scope>NUCLEOTIDE SEQUENCE [LARGE SCALE GENOMIC DNA]</scope>
    <source>
        <strain evidence="5">W97</strain>
    </source>
</reference>
<dbReference type="PANTHER" id="PTHR24198">
    <property type="entry name" value="ANKYRIN REPEAT AND PROTEIN KINASE DOMAIN-CONTAINING PROTEIN"/>
    <property type="match status" value="1"/>
</dbReference>
<keyword evidence="6" id="KW-1185">Reference proteome</keyword>
<evidence type="ECO:0000313" key="6">
    <source>
        <dbReference type="Proteomes" id="UP000054516"/>
    </source>
</evidence>
<dbReference type="PROSITE" id="PS50297">
    <property type="entry name" value="ANK_REP_REGION"/>
    <property type="match status" value="6"/>
</dbReference>
<dbReference type="AlphaFoldDB" id="A0A1S7ULK2"/>
<dbReference type="PANTHER" id="PTHR24198:SF165">
    <property type="entry name" value="ANKYRIN REPEAT-CONTAINING PROTEIN-RELATED"/>
    <property type="match status" value="1"/>
</dbReference>
<keyword evidence="2 3" id="KW-0040">ANK repeat</keyword>
<gene>
    <name evidence="5" type="ORF">SAMD00023353_13100080</name>
</gene>
<evidence type="ECO:0000256" key="3">
    <source>
        <dbReference type="PROSITE-ProRule" id="PRU00023"/>
    </source>
</evidence>
<dbReference type="Gene3D" id="1.25.40.20">
    <property type="entry name" value="Ankyrin repeat-containing domain"/>
    <property type="match status" value="2"/>
</dbReference>
<dbReference type="OMA" id="DIMATTI"/>
<dbReference type="STRING" id="77044.A0A1S7ULK2"/>
<feature type="compositionally biased region" description="Basic and acidic residues" evidence="4">
    <location>
        <begin position="116"/>
        <end position="130"/>
    </location>
</feature>
<dbReference type="PROSITE" id="PS50088">
    <property type="entry name" value="ANK_REPEAT"/>
    <property type="match status" value="8"/>
</dbReference>
<dbReference type="OrthoDB" id="426293at2759"/>
<feature type="region of interest" description="Disordered" evidence="4">
    <location>
        <begin position="107"/>
        <end position="130"/>
    </location>
</feature>
<feature type="repeat" description="ANK" evidence="3">
    <location>
        <begin position="289"/>
        <end position="321"/>
    </location>
</feature>
<dbReference type="Proteomes" id="UP000054516">
    <property type="component" value="Unassembled WGS sequence"/>
</dbReference>
<dbReference type="SUPFAM" id="SSF48403">
    <property type="entry name" value="Ankyrin repeat"/>
    <property type="match status" value="1"/>
</dbReference>
<dbReference type="InterPro" id="IPR036770">
    <property type="entry name" value="Ankyrin_rpt-contain_sf"/>
</dbReference>
<evidence type="ECO:0000313" key="5">
    <source>
        <dbReference type="EMBL" id="GAP84210.2"/>
    </source>
</evidence>
<proteinExistence type="predicted"/>
<dbReference type="EMBL" id="DF977576">
    <property type="protein sequence ID" value="GAP84210.2"/>
    <property type="molecule type" value="Genomic_DNA"/>
</dbReference>
<dbReference type="InterPro" id="IPR002110">
    <property type="entry name" value="Ankyrin_rpt"/>
</dbReference>
<sequence>MLYEDDYDEIDLPYYNFPLDVITIFGDTIVHHDETNSPKGESKWEYMAKARSKPYKSGEKSAREQVCTYPLVALGRAVILQRLVHKISKLHILKAKPSRWQGEAYEQYHSTRTTKPNHDEAGSNKCNPEDAEKDMALRYVASRMMRDIFLDVDMSRPTQSTEDLDMITNQVLERIALVQSRESRQGSQEERRGGLEYEAAQVLAELVASSEEVQGAAHRLLDAAKKRETRVIRDILKRDEHPPAIESSVAIELQYAAQKGMEAVVAYLLLKSSDEHGHQTPAINQRSHAGYTPLSLAAMEGHDNVVERLLEYPLDVNLRDNYGRTALSLAAGKGHHGTVKLLVNHHPNRVDIDAEDCSGRTPLSWAAAIPRISNGDVVRELLRSGALPDAPDKTGRTPLSWAAQFGDREALLALLSYKADLNCPDKVNGRTPLWWAAGSGHCSIVESLFDQGAELDTSDKFGRTPLSWAAAHGHTAVVDFLTLSADRAMVNSRDKEYGRTPMSWAAEAGHNAVVTTLLKKDGNPHISSFPLSGDLMGRTPLSFAAEKGHLEVVKTLLASEAAVNLPYEQTSSGAAASPGPSSHLGSSGDHKFVRTPLSWAAGNGHTEIVKVLLDAGSEPNIVDEFGRTALWHAARSGHGPVVVSLLSKGANPSIKDFGGSSASDQGYLMEHIGVIRPMREQEVREASPLRGRQSVNLDRVHPWARWFRRA</sequence>
<evidence type="ECO:0000256" key="1">
    <source>
        <dbReference type="ARBA" id="ARBA00022737"/>
    </source>
</evidence>
<evidence type="ECO:0000256" key="4">
    <source>
        <dbReference type="SAM" id="MobiDB-lite"/>
    </source>
</evidence>
<protein>
    <submittedName>
        <fullName evidence="5">Putative ankyrin repeat protein</fullName>
    </submittedName>
</protein>
<dbReference type="SMART" id="SM00248">
    <property type="entry name" value="ANK"/>
    <property type="match status" value="10"/>
</dbReference>
<organism evidence="5">
    <name type="scientific">Rosellinia necatrix</name>
    <name type="common">White root-rot fungus</name>
    <dbReference type="NCBI Taxonomy" id="77044"/>
    <lineage>
        <taxon>Eukaryota</taxon>
        <taxon>Fungi</taxon>
        <taxon>Dikarya</taxon>
        <taxon>Ascomycota</taxon>
        <taxon>Pezizomycotina</taxon>
        <taxon>Sordariomycetes</taxon>
        <taxon>Xylariomycetidae</taxon>
        <taxon>Xylariales</taxon>
        <taxon>Xylariaceae</taxon>
        <taxon>Rosellinia</taxon>
    </lineage>
</organism>
<feature type="repeat" description="ANK" evidence="3">
    <location>
        <begin position="394"/>
        <end position="426"/>
    </location>
</feature>